<keyword evidence="5" id="KW-0460">Magnesium</keyword>
<keyword evidence="3 5" id="KW-0831">Ubiquinone biosynthesis</keyword>
<feature type="binding site" evidence="5">
    <location>
        <position position="114"/>
    </location>
    <ligand>
        <name>S-adenosyl-L-methionine</name>
        <dbReference type="ChEBI" id="CHEBI:59789"/>
    </ligand>
</feature>
<feature type="binding site" evidence="5">
    <location>
        <position position="163"/>
    </location>
    <ligand>
        <name>Mg(2+)</name>
        <dbReference type="ChEBI" id="CHEBI:18420"/>
    </ligand>
</feature>
<dbReference type="GO" id="GO:0031314">
    <property type="term" value="C:extrinsic component of mitochondrial inner membrane"/>
    <property type="evidence" value="ECO:0007669"/>
    <property type="project" value="UniProtKB-UniRule"/>
</dbReference>
<feature type="binding site" evidence="5">
    <location>
        <position position="162"/>
    </location>
    <ligand>
        <name>Mg(2+)</name>
        <dbReference type="ChEBI" id="CHEBI:18420"/>
    </ligand>
</feature>
<dbReference type="GO" id="GO:0032259">
    <property type="term" value="P:methylation"/>
    <property type="evidence" value="ECO:0007669"/>
    <property type="project" value="UniProtKB-KW"/>
</dbReference>
<dbReference type="SUPFAM" id="SSF53335">
    <property type="entry name" value="S-adenosyl-L-methionine-dependent methyltransferases"/>
    <property type="match status" value="1"/>
</dbReference>
<comment type="subcellular location">
    <subcellularLocation>
        <location evidence="5">Mitochondrion inner membrane</location>
        <topology evidence="5">Peripheral membrane protein</topology>
        <orientation evidence="5">Matrix side</orientation>
    </subcellularLocation>
</comment>
<name>A0A9N9TVN4_PHYSR</name>
<reference evidence="6" key="1">
    <citation type="submission" date="2022-01" db="EMBL/GenBank/DDBJ databases">
        <authorList>
            <person name="King R."/>
        </authorList>
    </citation>
    <scope>NUCLEOTIDE SEQUENCE</scope>
</reference>
<comment type="subunit">
    <text evidence="5">Component of a multi-subunit COQ enzyme complex.</text>
</comment>
<evidence type="ECO:0000256" key="5">
    <source>
        <dbReference type="HAMAP-Rule" id="MF_03190"/>
    </source>
</evidence>
<keyword evidence="4 5" id="KW-0949">S-adenosyl-L-methionine</keyword>
<evidence type="ECO:0000313" key="6">
    <source>
        <dbReference type="EMBL" id="CAG9863181.1"/>
    </source>
</evidence>
<accession>A0A9N9TVN4</accession>
<comment type="function">
    <text evidence="5">O-methyltransferase required for two non-consecutive steps during ubiquinone biosynthesis. Catalyzes the 2 O-methylation of 3,4-dihydroxy-5-(all-trans-polyprenyl)benzoic acid into 4-hydroxy-3-methoxy-5-(all-trans-polyprenyl)benzoic acid. Also catalyzes the last step of ubiquinone biosynthesis by mediating methylation of 3-demethylubiquinone into ubiquinone. Also able to mediate the methylation of 3-demethylubiquinol into ubiquinol.</text>
</comment>
<dbReference type="Proteomes" id="UP001153712">
    <property type="component" value="Chromosome 6"/>
</dbReference>
<gene>
    <name evidence="5" type="primary">coq3</name>
    <name evidence="6" type="ORF">PHYEVI_LOCUS9480</name>
</gene>
<proteinExistence type="inferred from homology"/>
<dbReference type="InterPro" id="IPR010233">
    <property type="entry name" value="UbiG_MeTrfase"/>
</dbReference>
<keyword evidence="7" id="KW-1185">Reference proteome</keyword>
<comment type="cofactor">
    <cofactor evidence="5">
        <name>Mg(2+)</name>
        <dbReference type="ChEBI" id="CHEBI:18420"/>
    </cofactor>
</comment>
<evidence type="ECO:0000313" key="7">
    <source>
        <dbReference type="Proteomes" id="UP001153712"/>
    </source>
</evidence>
<evidence type="ECO:0000256" key="3">
    <source>
        <dbReference type="ARBA" id="ARBA00022688"/>
    </source>
</evidence>
<keyword evidence="5" id="KW-0479">Metal-binding</keyword>
<dbReference type="OrthoDB" id="6815431at2759"/>
<feature type="binding site" evidence="5">
    <location>
        <position position="93"/>
    </location>
    <ligand>
        <name>S-adenosyl-L-methionine</name>
        <dbReference type="ChEBI" id="CHEBI:59789"/>
    </ligand>
</feature>
<comment type="catalytic activity">
    <reaction evidence="5">
        <text>a 3-demethylubiquinol + S-adenosyl-L-methionine = a ubiquinol + S-adenosyl-L-homocysteine + H(+)</text>
        <dbReference type="Rhea" id="RHEA:44380"/>
        <dbReference type="Rhea" id="RHEA-COMP:9566"/>
        <dbReference type="Rhea" id="RHEA-COMP:10914"/>
        <dbReference type="ChEBI" id="CHEBI:15378"/>
        <dbReference type="ChEBI" id="CHEBI:17976"/>
        <dbReference type="ChEBI" id="CHEBI:57856"/>
        <dbReference type="ChEBI" id="CHEBI:59789"/>
        <dbReference type="ChEBI" id="CHEBI:84422"/>
        <dbReference type="EC" id="2.1.1.64"/>
    </reaction>
</comment>
<evidence type="ECO:0000256" key="1">
    <source>
        <dbReference type="ARBA" id="ARBA00022603"/>
    </source>
</evidence>
<dbReference type="CDD" id="cd02440">
    <property type="entry name" value="AdoMet_MTases"/>
    <property type="match status" value="1"/>
</dbReference>
<dbReference type="EC" id="2.1.1.114" evidence="5"/>
<dbReference type="GO" id="GO:0061542">
    <property type="term" value="F:3-demethylubiquinol 3-O-methyltransferase activity"/>
    <property type="evidence" value="ECO:0007669"/>
    <property type="project" value="UniProtKB-UniRule"/>
</dbReference>
<dbReference type="EMBL" id="OU900099">
    <property type="protein sequence ID" value="CAG9863181.1"/>
    <property type="molecule type" value="Genomic_DNA"/>
</dbReference>
<dbReference type="EC" id="2.1.1.-" evidence="5"/>
<feature type="binding site" evidence="5">
    <location>
        <position position="63"/>
    </location>
    <ligand>
        <name>S-adenosyl-L-methionine</name>
        <dbReference type="ChEBI" id="CHEBI:59789"/>
    </ligand>
</feature>
<comment type="catalytic activity">
    <reaction evidence="5">
        <text>a 3-demethylubiquinone + S-adenosyl-L-methionine = a ubiquinone + S-adenosyl-L-homocysteine</text>
        <dbReference type="Rhea" id="RHEA:81215"/>
        <dbReference type="Rhea" id="RHEA-COMP:9565"/>
        <dbReference type="Rhea" id="RHEA-COMP:19654"/>
        <dbReference type="ChEBI" id="CHEBI:16389"/>
        <dbReference type="ChEBI" id="CHEBI:57856"/>
        <dbReference type="ChEBI" id="CHEBI:59789"/>
        <dbReference type="ChEBI" id="CHEBI:231825"/>
    </reaction>
</comment>
<dbReference type="PANTHER" id="PTHR43464:SF19">
    <property type="entry name" value="UBIQUINONE BIOSYNTHESIS O-METHYLTRANSFERASE, MITOCHONDRIAL"/>
    <property type="match status" value="1"/>
</dbReference>
<comment type="catalytic activity">
    <reaction evidence="5">
        <text>a 3,4-dihydroxy-5-(all-trans-polyprenyl)benzoate + S-adenosyl-L-methionine = a 4-hydroxy-3-methoxy-5-(all-trans-polyprenyl)benzoate + S-adenosyl-L-homocysteine + H(+)</text>
        <dbReference type="Rhea" id="RHEA:44452"/>
        <dbReference type="Rhea" id="RHEA-COMP:10930"/>
        <dbReference type="Rhea" id="RHEA-COMP:10931"/>
        <dbReference type="ChEBI" id="CHEBI:15378"/>
        <dbReference type="ChEBI" id="CHEBI:57856"/>
        <dbReference type="ChEBI" id="CHEBI:59789"/>
        <dbReference type="ChEBI" id="CHEBI:64694"/>
        <dbReference type="ChEBI" id="CHEBI:84443"/>
        <dbReference type="EC" id="2.1.1.114"/>
    </reaction>
</comment>
<keyword evidence="5" id="KW-0472">Membrane</keyword>
<organism evidence="6 7">
    <name type="scientific">Phyllotreta striolata</name>
    <name type="common">Striped flea beetle</name>
    <name type="synonym">Crioceris striolata</name>
    <dbReference type="NCBI Taxonomy" id="444603"/>
    <lineage>
        <taxon>Eukaryota</taxon>
        <taxon>Metazoa</taxon>
        <taxon>Ecdysozoa</taxon>
        <taxon>Arthropoda</taxon>
        <taxon>Hexapoda</taxon>
        <taxon>Insecta</taxon>
        <taxon>Pterygota</taxon>
        <taxon>Neoptera</taxon>
        <taxon>Endopterygota</taxon>
        <taxon>Coleoptera</taxon>
        <taxon>Polyphaga</taxon>
        <taxon>Cucujiformia</taxon>
        <taxon>Chrysomeloidea</taxon>
        <taxon>Chrysomelidae</taxon>
        <taxon>Galerucinae</taxon>
        <taxon>Alticini</taxon>
        <taxon>Phyllotreta</taxon>
    </lineage>
</organism>
<dbReference type="GO" id="GO:0046872">
    <property type="term" value="F:metal ion binding"/>
    <property type="evidence" value="ECO:0007669"/>
    <property type="project" value="UniProtKB-KW"/>
</dbReference>
<protein>
    <recommendedName>
        <fullName evidence="5">Ubiquinone biosynthesis O-methyltransferase, mitochondrial</fullName>
    </recommendedName>
    <alternativeName>
        <fullName evidence="5">3-demethylubiquinol 3-O-methyltransferase</fullName>
        <ecNumber evidence="5">2.1.1.64</ecNumber>
    </alternativeName>
    <alternativeName>
        <fullName evidence="5">3-demethylubiquinone 3-O-methyltransferase</fullName>
        <ecNumber evidence="5">2.1.1.-</ecNumber>
    </alternativeName>
    <alternativeName>
        <fullName evidence="5">Polyprenyldihydroxybenzoate methyltransferase</fullName>
        <ecNumber evidence="5">2.1.1.114</ecNumber>
    </alternativeName>
</protein>
<dbReference type="NCBIfam" id="TIGR01983">
    <property type="entry name" value="UbiG"/>
    <property type="match status" value="1"/>
</dbReference>
<sequence length="274" mass="31137">MAGNLLKGFVRTQNFKCMVKIRLYSSGTSTIDDKEVVHFKKFVSYWWDEFGEFKPLHSMNKIRIPWIRDCILANNEMKDASLPLKGYSVLDVGCGGGILSEPLSRIGADVTGLDANEDLIKAAKAHAELTKANVNYVASSVEDHARENFEKYDAVVSSEVIEHVTQKEEFVKACVECLKPNGSIFFTTISKTKYASFLAIYLGENVIKGIPKGTHHYEKFITPHELQRILEKNNCRTDVVHGTIYNFLTNTWSWWFNSDFTYVLKATKLDKQNC</sequence>
<dbReference type="PANTHER" id="PTHR43464">
    <property type="entry name" value="METHYLTRANSFERASE"/>
    <property type="match status" value="1"/>
</dbReference>
<keyword evidence="5" id="KW-0999">Mitochondrion inner membrane</keyword>
<dbReference type="EC" id="2.1.1.64" evidence="5"/>
<evidence type="ECO:0000256" key="4">
    <source>
        <dbReference type="ARBA" id="ARBA00022691"/>
    </source>
</evidence>
<feature type="binding site" evidence="5">
    <location>
        <position position="159"/>
    </location>
    <ligand>
        <name>Mg(2+)</name>
        <dbReference type="ChEBI" id="CHEBI:18420"/>
    </ligand>
</feature>
<dbReference type="GO" id="GO:0010420">
    <property type="term" value="F:polyprenyldihydroxybenzoate methyltransferase activity"/>
    <property type="evidence" value="ECO:0007669"/>
    <property type="project" value="UniProtKB-UniRule"/>
</dbReference>
<dbReference type="AlphaFoldDB" id="A0A9N9TVN4"/>
<evidence type="ECO:0000256" key="2">
    <source>
        <dbReference type="ARBA" id="ARBA00022679"/>
    </source>
</evidence>
<dbReference type="HAMAP" id="MF_00472">
    <property type="entry name" value="UbiG"/>
    <property type="match status" value="1"/>
</dbReference>
<dbReference type="Gene3D" id="3.40.50.150">
    <property type="entry name" value="Vaccinia Virus protein VP39"/>
    <property type="match status" value="1"/>
</dbReference>
<dbReference type="Pfam" id="PF13489">
    <property type="entry name" value="Methyltransf_23"/>
    <property type="match status" value="1"/>
</dbReference>
<feature type="binding site" evidence="5">
    <location>
        <position position="158"/>
    </location>
    <ligand>
        <name>S-adenosyl-L-methionine</name>
        <dbReference type="ChEBI" id="CHEBI:59789"/>
    </ligand>
</feature>
<keyword evidence="1 5" id="KW-0489">Methyltransferase</keyword>
<keyword evidence="5" id="KW-0496">Mitochondrion</keyword>
<dbReference type="InterPro" id="IPR029063">
    <property type="entry name" value="SAM-dependent_MTases_sf"/>
</dbReference>
<comment type="similarity">
    <text evidence="5">Belongs to the class I-like SAM-binding methyltransferase superfamily. UbiG/COQ3 family.</text>
</comment>
<keyword evidence="2 5" id="KW-0808">Transferase</keyword>
<comment type="pathway">
    <text evidence="5">Cofactor biosynthesis; ubiquinone biosynthesis.</text>
</comment>